<evidence type="ECO:0000313" key="4">
    <source>
        <dbReference type="Proteomes" id="UP000070188"/>
    </source>
</evidence>
<dbReference type="PROSITE" id="PS50164">
    <property type="entry name" value="GIY_YIG"/>
    <property type="match status" value="1"/>
</dbReference>
<dbReference type="InterPro" id="IPR035901">
    <property type="entry name" value="GIY-YIG_endonuc_sf"/>
</dbReference>
<keyword evidence="4" id="KW-1185">Reference proteome</keyword>
<dbReference type="RefSeq" id="WP_206743793.1">
    <property type="nucleotide sequence ID" value="NZ_LAXD01000001.1"/>
</dbReference>
<organism evidence="3 4">
    <name type="scientific">Carbonactinospora thermoautotrophica</name>
    <dbReference type="NCBI Taxonomy" id="1469144"/>
    <lineage>
        <taxon>Bacteria</taxon>
        <taxon>Bacillati</taxon>
        <taxon>Actinomycetota</taxon>
        <taxon>Actinomycetes</taxon>
        <taxon>Kitasatosporales</taxon>
        <taxon>Carbonactinosporaceae</taxon>
        <taxon>Carbonactinospora</taxon>
    </lineage>
</organism>
<comment type="caution">
    <text evidence="3">The sequence shown here is derived from an EMBL/GenBank/DDBJ whole genome shotgun (WGS) entry which is preliminary data.</text>
</comment>
<protein>
    <recommendedName>
        <fullName evidence="2">GIY-YIG domain-containing protein</fullName>
    </recommendedName>
</protein>
<sequence>MADKGKGNNRPPRNSLPAPLVQSFRRELDKALSEKDEQGRVWADAKWGVYAFYDYDGEPIYVGQTNEKLRVRVRRHLTNQRTDAVAMRILDVFEVAEMELWPLWELESTKRGDKAARELLNRVEYTAYLKAIEESKFKAILNEKIPPISPKIELPPSRRFELVTQEMRKERGHPDIRIARRAETLSRLAAVAHERGEVSDGLRRVLVIQAVRLAHLAAMRLAQAEGRPAPSASAIDIVGLVGSVEYEHSDPYGQTDIDSLIDGEDPGEE</sequence>
<evidence type="ECO:0000259" key="2">
    <source>
        <dbReference type="PROSITE" id="PS50164"/>
    </source>
</evidence>
<dbReference type="SUPFAM" id="SSF82771">
    <property type="entry name" value="GIY-YIG endonuclease"/>
    <property type="match status" value="1"/>
</dbReference>
<gene>
    <name evidence="3" type="ORF">LI90_390</name>
</gene>
<reference evidence="4" key="1">
    <citation type="submission" date="2015-04" db="EMBL/GenBank/DDBJ databases">
        <title>Physiological reanalysis, assessment of diazotrophy, and genome sequences of multiple isolates of Streptomyces thermoautotrophicus.</title>
        <authorList>
            <person name="MacKellar D.C."/>
            <person name="Lieber L."/>
            <person name="Norman J."/>
            <person name="Bolger A."/>
            <person name="Tobin C."/>
            <person name="Murray J.W."/>
            <person name="Chang R."/>
            <person name="Ford T."/>
            <person name="Nguyen P.Q."/>
            <person name="Woodward J."/>
            <person name="Permingeat H."/>
            <person name="Joshi N.S."/>
            <person name="Silver P.A."/>
            <person name="Usadel B."/>
            <person name="Rutherford A.W."/>
            <person name="Friesen M."/>
            <person name="Prell J."/>
        </authorList>
    </citation>
    <scope>NUCLEOTIDE SEQUENCE [LARGE SCALE GENOMIC DNA]</scope>
    <source>
        <strain evidence="4">H1</strain>
    </source>
</reference>
<accession>A0A132MMX4</accession>
<evidence type="ECO:0000256" key="1">
    <source>
        <dbReference type="SAM" id="MobiDB-lite"/>
    </source>
</evidence>
<feature type="region of interest" description="Disordered" evidence="1">
    <location>
        <begin position="249"/>
        <end position="269"/>
    </location>
</feature>
<dbReference type="Pfam" id="PF01541">
    <property type="entry name" value="GIY-YIG"/>
    <property type="match status" value="1"/>
</dbReference>
<feature type="compositionally biased region" description="Acidic residues" evidence="1">
    <location>
        <begin position="259"/>
        <end position="269"/>
    </location>
</feature>
<dbReference type="CDD" id="cd00719">
    <property type="entry name" value="GIY-YIG_SF"/>
    <property type="match status" value="1"/>
</dbReference>
<proteinExistence type="predicted"/>
<feature type="domain" description="GIY-YIG" evidence="2">
    <location>
        <begin position="45"/>
        <end position="131"/>
    </location>
</feature>
<dbReference type="PATRIC" id="fig|1469144.10.peg.484"/>
<dbReference type="AlphaFoldDB" id="A0A132MMX4"/>
<dbReference type="InterPro" id="IPR000305">
    <property type="entry name" value="GIY-YIG_endonuc"/>
</dbReference>
<dbReference type="Proteomes" id="UP000070188">
    <property type="component" value="Unassembled WGS sequence"/>
</dbReference>
<evidence type="ECO:0000313" key="3">
    <source>
        <dbReference type="EMBL" id="KWW98761.1"/>
    </source>
</evidence>
<name>A0A132MMX4_9ACTN</name>
<dbReference type="EMBL" id="LAXD01000001">
    <property type="protein sequence ID" value="KWW98761.1"/>
    <property type="molecule type" value="Genomic_DNA"/>
</dbReference>
<dbReference type="Gene3D" id="3.40.1440.10">
    <property type="entry name" value="GIY-YIG endonuclease"/>
    <property type="match status" value="1"/>
</dbReference>